<organism evidence="4 5">
    <name type="scientific">Ursus americanus</name>
    <name type="common">American black bear</name>
    <name type="synonym">Euarctos americanus</name>
    <dbReference type="NCBI Taxonomy" id="9643"/>
    <lineage>
        <taxon>Eukaryota</taxon>
        <taxon>Metazoa</taxon>
        <taxon>Chordata</taxon>
        <taxon>Craniata</taxon>
        <taxon>Vertebrata</taxon>
        <taxon>Euteleostomi</taxon>
        <taxon>Mammalia</taxon>
        <taxon>Eutheria</taxon>
        <taxon>Laurasiatheria</taxon>
        <taxon>Carnivora</taxon>
        <taxon>Caniformia</taxon>
        <taxon>Ursidae</taxon>
        <taxon>Ursus</taxon>
    </lineage>
</organism>
<feature type="domain" description="F-box" evidence="3">
    <location>
        <begin position="82"/>
        <end position="122"/>
    </location>
</feature>
<dbReference type="PANTHER" id="PTHR20995:SF17">
    <property type="entry name" value="F-BOX_WD REPEAT-CONTAINING PROTEIN 5"/>
    <property type="match status" value="1"/>
</dbReference>
<dbReference type="GO" id="GO:0016567">
    <property type="term" value="P:protein ubiquitination"/>
    <property type="evidence" value="ECO:0007669"/>
    <property type="project" value="Ensembl"/>
</dbReference>
<feature type="region of interest" description="Disordered" evidence="2">
    <location>
        <begin position="198"/>
        <end position="245"/>
    </location>
</feature>
<feature type="compositionally biased region" description="Low complexity" evidence="2">
    <location>
        <begin position="214"/>
        <end position="230"/>
    </location>
</feature>
<dbReference type="PANTHER" id="PTHR20995">
    <property type="entry name" value="F-BOX/WD REPEAT-CONTAINING PROTEIN 5"/>
    <property type="match status" value="1"/>
</dbReference>
<gene>
    <name evidence="4" type="primary">FBXW5</name>
</gene>
<accession>A0A452QBM1</accession>
<dbReference type="InterPro" id="IPR015943">
    <property type="entry name" value="WD40/YVTN_repeat-like_dom_sf"/>
</dbReference>
<dbReference type="GO" id="GO:0019901">
    <property type="term" value="F:protein kinase binding"/>
    <property type="evidence" value="ECO:0007669"/>
    <property type="project" value="Ensembl"/>
</dbReference>
<feature type="compositionally biased region" description="Polar residues" evidence="2">
    <location>
        <begin position="18"/>
        <end position="27"/>
    </location>
</feature>
<protein>
    <submittedName>
        <fullName evidence="4">F-box and WD repeat domain containing 5</fullName>
    </submittedName>
</protein>
<sequence>MRAGAAIADPGCRVLDTLQPSMPQGSRRQPGGLHHRDAAAGAAGRKRVGGPAAGAGAAQPGGGGRGLPGQNVTMDEGGTPLLPDSLVYQIFLSLGPADVLAAGLVCRQWQAVSRDEFLWREQFYRYYQVARDVPRHPAATSWYEEFRRLYDRVPCVEVQTLKEHTDQVLHLSFSHSGYQFASCSKDCTVKVSPALGSRGQVGRPSLPTEGSEFCPRARSPPCRPAPLGSAGSQGPGAQPGGVSGHELSWERHLWHGPWAPVQGGLKRPPDDSTPTQIWNNDLTISLLHSADMRPYNWSYTQFSQFNQDDSLLLASGVFLGPHNSSSGEIAVISLDSFALLSRVRNKPYDVFGCWLTETSLISGNLHRIGDITSCSVLWLNNAFQDVESENVNVVKRLFKIQNLNASTIRTVMVADCSRFDSPDLLLDAGAPSGRVFDLGSDSEDEAGGPGPVPAPARTKEGLRRFLDGFLDGRAQPQLSEHALETKVAELLAQGRTKPPEHSMADARKLLIFTTGCLTYSPHQIGIKQILPHQMTTAGPVLGEGRGSDAFFDALDHVIDVHGHIIGMGLSPDNRYLYVNSRAWPSGSVVADPMQPPPIAEEIDLLVFDLKTMREVKRALRAHRAYTPNDECFFIFLDVSRDFVASGAEDRHGYIWDRHYNICLAKLRHQDVVNSVVFSPQEQELLLTASDDATIKAWRSPRTVRIHHAPRPRPHPFFSWFASQRR</sequence>
<dbReference type="InterPro" id="IPR001810">
    <property type="entry name" value="F-box_dom"/>
</dbReference>
<dbReference type="CDD" id="cd22132">
    <property type="entry name" value="F-box_FBXW5"/>
    <property type="match status" value="1"/>
</dbReference>
<dbReference type="SMART" id="SM00320">
    <property type="entry name" value="WD40"/>
    <property type="match status" value="3"/>
</dbReference>
<dbReference type="SUPFAM" id="SSF50978">
    <property type="entry name" value="WD40 repeat-like"/>
    <property type="match status" value="1"/>
</dbReference>
<feature type="repeat" description="WD" evidence="1">
    <location>
        <begin position="665"/>
        <end position="697"/>
    </location>
</feature>
<dbReference type="InterPro" id="IPR001680">
    <property type="entry name" value="WD40_rpt"/>
</dbReference>
<dbReference type="Gene3D" id="1.20.1280.50">
    <property type="match status" value="1"/>
</dbReference>
<keyword evidence="1" id="KW-0853">WD repeat</keyword>
<dbReference type="GO" id="GO:0005737">
    <property type="term" value="C:cytoplasm"/>
    <property type="evidence" value="ECO:0007669"/>
    <property type="project" value="Ensembl"/>
</dbReference>
<dbReference type="InterPro" id="IPR036047">
    <property type="entry name" value="F-box-like_dom_sf"/>
</dbReference>
<dbReference type="Pfam" id="PF00400">
    <property type="entry name" value="WD40"/>
    <property type="match status" value="2"/>
</dbReference>
<dbReference type="GO" id="GO:0080008">
    <property type="term" value="C:Cul4-RING E3 ubiquitin ligase complex"/>
    <property type="evidence" value="ECO:0007669"/>
    <property type="project" value="Ensembl"/>
</dbReference>
<dbReference type="GO" id="GO:0031146">
    <property type="term" value="P:SCF-dependent proteasomal ubiquitin-dependent protein catabolic process"/>
    <property type="evidence" value="ECO:0007669"/>
    <property type="project" value="Ensembl"/>
</dbReference>
<feature type="region of interest" description="Disordered" evidence="2">
    <location>
        <begin position="437"/>
        <end position="457"/>
    </location>
</feature>
<evidence type="ECO:0000256" key="1">
    <source>
        <dbReference type="PROSITE-ProRule" id="PRU00221"/>
    </source>
</evidence>
<reference evidence="4" key="3">
    <citation type="submission" date="2025-09" db="UniProtKB">
        <authorList>
            <consortium name="Ensembl"/>
        </authorList>
    </citation>
    <scope>IDENTIFICATION</scope>
</reference>
<proteinExistence type="predicted"/>
<dbReference type="SMART" id="SM00256">
    <property type="entry name" value="FBOX"/>
    <property type="match status" value="1"/>
</dbReference>
<dbReference type="Ensembl" id="ENSUAMT00000002250.1">
    <property type="protein sequence ID" value="ENSUAMP00000001964.1"/>
    <property type="gene ID" value="ENSUAMG00000001834.1"/>
</dbReference>
<feature type="compositionally biased region" description="Gly residues" evidence="2">
    <location>
        <begin position="231"/>
        <end position="243"/>
    </location>
</feature>
<feature type="region of interest" description="Disordered" evidence="2">
    <location>
        <begin position="15"/>
        <end position="76"/>
    </location>
</feature>
<dbReference type="InterPro" id="IPR036322">
    <property type="entry name" value="WD40_repeat_dom_sf"/>
</dbReference>
<dbReference type="GO" id="GO:0007088">
    <property type="term" value="P:regulation of mitotic nuclear division"/>
    <property type="evidence" value="ECO:0007669"/>
    <property type="project" value="Ensembl"/>
</dbReference>
<dbReference type="PROSITE" id="PS50082">
    <property type="entry name" value="WD_REPEATS_2"/>
    <property type="match status" value="1"/>
</dbReference>
<dbReference type="Gene3D" id="2.130.10.10">
    <property type="entry name" value="YVTN repeat-like/Quinoprotein amine dehydrogenase"/>
    <property type="match status" value="2"/>
</dbReference>
<evidence type="ECO:0000313" key="5">
    <source>
        <dbReference type="Proteomes" id="UP000291022"/>
    </source>
</evidence>
<reference evidence="4" key="2">
    <citation type="submission" date="2025-08" db="UniProtKB">
        <authorList>
            <consortium name="Ensembl"/>
        </authorList>
    </citation>
    <scope>IDENTIFICATION</scope>
</reference>
<dbReference type="STRING" id="9643.ENSUAMP00000001964"/>
<dbReference type="SUPFAM" id="SSF81383">
    <property type="entry name" value="F-box domain"/>
    <property type="match status" value="1"/>
</dbReference>
<dbReference type="Pfam" id="PF12937">
    <property type="entry name" value="F-box-like"/>
    <property type="match status" value="1"/>
</dbReference>
<dbReference type="PROSITE" id="PS50181">
    <property type="entry name" value="FBOX"/>
    <property type="match status" value="1"/>
</dbReference>
<dbReference type="GeneTree" id="ENSGT00730000111276"/>
<dbReference type="GO" id="GO:0019005">
    <property type="term" value="C:SCF ubiquitin ligase complex"/>
    <property type="evidence" value="ECO:0007669"/>
    <property type="project" value="Ensembl"/>
</dbReference>
<dbReference type="GO" id="GO:0010824">
    <property type="term" value="P:regulation of centrosome duplication"/>
    <property type="evidence" value="ECO:0007669"/>
    <property type="project" value="Ensembl"/>
</dbReference>
<dbReference type="FunFam" id="2.130.10.10:FF:000335">
    <property type="entry name" value="F-box/WD repeat-containing protein 5 isoform X1"/>
    <property type="match status" value="1"/>
</dbReference>
<evidence type="ECO:0000256" key="2">
    <source>
        <dbReference type="SAM" id="MobiDB-lite"/>
    </source>
</evidence>
<name>A0A452QBM1_URSAM</name>
<evidence type="ECO:0000259" key="3">
    <source>
        <dbReference type="PROSITE" id="PS50181"/>
    </source>
</evidence>
<reference evidence="5" key="1">
    <citation type="submission" date="2016-06" db="EMBL/GenBank/DDBJ databases">
        <title>De novo assembly and RNA-Seq shows season-dependent expression and editing in black bear kidneys.</title>
        <authorList>
            <person name="Korstanje R."/>
            <person name="Srivastava A."/>
            <person name="Sarsani V.K."/>
            <person name="Sheehan S.M."/>
            <person name="Seger R.L."/>
            <person name="Barter M.E."/>
            <person name="Lindqvist C."/>
            <person name="Brody L.C."/>
            <person name="Mullikin J.C."/>
        </authorList>
    </citation>
    <scope>NUCLEOTIDE SEQUENCE [LARGE SCALE GENOMIC DNA]</scope>
</reference>
<dbReference type="Proteomes" id="UP000291022">
    <property type="component" value="Unassembled WGS sequence"/>
</dbReference>
<evidence type="ECO:0000313" key="4">
    <source>
        <dbReference type="Ensembl" id="ENSUAMP00000001964.1"/>
    </source>
</evidence>
<dbReference type="PROSITE" id="PS50294">
    <property type="entry name" value="WD_REPEATS_REGION"/>
    <property type="match status" value="1"/>
</dbReference>
<dbReference type="InterPro" id="IPR042508">
    <property type="entry name" value="FBXW5"/>
</dbReference>
<keyword evidence="5" id="KW-1185">Reference proteome</keyword>
<dbReference type="FunFam" id="1.20.1280.50:FF:000032">
    <property type="entry name" value="F-box/WD repeat-containing protein 5 isoform X1"/>
    <property type="match status" value="1"/>
</dbReference>
<dbReference type="AlphaFoldDB" id="A0A452QBM1"/>